<dbReference type="PANTHER" id="PTHR43663">
    <property type="entry name" value="CHROMATE TRANSPORT PROTEIN-RELATED"/>
    <property type="match status" value="1"/>
</dbReference>
<sequence>MGVAPYREIVIAMVRTGIIGYGGGPSVMPLIRHEAVNKYKWVSEEEFGEILALANALPGPIATKMAAYLGYQQKKGLGAIVAVLAHILPTNLAMVALLGILYALKDSAVIAGMIEGVRPVIAVMLAQMAYEFFMKAWKGLGKAASVCFAALAFLLLSIIDLHPAIVVAAFLLYGAFHLRVMNRIKRRREEEQPEQTTKSNEGVPL</sequence>
<dbReference type="RefSeq" id="WP_122919251.1">
    <property type="nucleotide sequence ID" value="NZ_RHHQ01000013.1"/>
</dbReference>
<evidence type="ECO:0000256" key="7">
    <source>
        <dbReference type="SAM" id="Phobius"/>
    </source>
</evidence>
<evidence type="ECO:0000256" key="4">
    <source>
        <dbReference type="ARBA" id="ARBA00022692"/>
    </source>
</evidence>
<dbReference type="GO" id="GO:0015109">
    <property type="term" value="F:chromate transmembrane transporter activity"/>
    <property type="evidence" value="ECO:0007669"/>
    <property type="project" value="InterPro"/>
</dbReference>
<dbReference type="PANTHER" id="PTHR43663:SF1">
    <property type="entry name" value="CHROMATE TRANSPORTER"/>
    <property type="match status" value="1"/>
</dbReference>
<comment type="subcellular location">
    <subcellularLocation>
        <location evidence="1">Cell membrane</location>
        <topology evidence="1">Multi-pass membrane protein</topology>
    </subcellularLocation>
</comment>
<keyword evidence="3" id="KW-1003">Cell membrane</keyword>
<comment type="caution">
    <text evidence="8">The sequence shown here is derived from an EMBL/GenBank/DDBJ whole genome shotgun (WGS) entry which is preliminary data.</text>
</comment>
<dbReference type="InterPro" id="IPR052518">
    <property type="entry name" value="CHR_Transporter"/>
</dbReference>
<keyword evidence="9" id="KW-1185">Reference proteome</keyword>
<keyword evidence="4 7" id="KW-0812">Transmembrane</keyword>
<keyword evidence="5 7" id="KW-1133">Transmembrane helix</keyword>
<dbReference type="Pfam" id="PF02417">
    <property type="entry name" value="Chromate_transp"/>
    <property type="match status" value="1"/>
</dbReference>
<dbReference type="InterPro" id="IPR003370">
    <property type="entry name" value="Chromate_transpt"/>
</dbReference>
<dbReference type="EMBL" id="RHHQ01000013">
    <property type="protein sequence ID" value="RNB85839.1"/>
    <property type="molecule type" value="Genomic_DNA"/>
</dbReference>
<protein>
    <submittedName>
        <fullName evidence="8">Chromate transporter</fullName>
    </submittedName>
</protein>
<evidence type="ECO:0000256" key="6">
    <source>
        <dbReference type="ARBA" id="ARBA00023136"/>
    </source>
</evidence>
<dbReference type="OrthoDB" id="9027281at2"/>
<name>A0A3M8DE33_9BACL</name>
<feature type="transmembrane region" description="Helical" evidence="7">
    <location>
        <begin position="77"/>
        <end position="104"/>
    </location>
</feature>
<dbReference type="Proteomes" id="UP000271031">
    <property type="component" value="Unassembled WGS sequence"/>
</dbReference>
<reference evidence="8 9" key="1">
    <citation type="submission" date="2018-10" db="EMBL/GenBank/DDBJ databases">
        <title>Phylogenomics of Brevibacillus.</title>
        <authorList>
            <person name="Dunlap C."/>
        </authorList>
    </citation>
    <scope>NUCLEOTIDE SEQUENCE [LARGE SCALE GENOMIC DNA]</scope>
    <source>
        <strain evidence="8 9">JCM 15716</strain>
    </source>
</reference>
<organism evidence="8 9">
    <name type="scientific">Brevibacillus fluminis</name>
    <dbReference type="NCBI Taxonomy" id="511487"/>
    <lineage>
        <taxon>Bacteria</taxon>
        <taxon>Bacillati</taxon>
        <taxon>Bacillota</taxon>
        <taxon>Bacilli</taxon>
        <taxon>Bacillales</taxon>
        <taxon>Paenibacillaceae</taxon>
        <taxon>Brevibacillus</taxon>
    </lineage>
</organism>
<accession>A0A3M8DE33</accession>
<feature type="transmembrane region" description="Helical" evidence="7">
    <location>
        <begin position="116"/>
        <end position="133"/>
    </location>
</feature>
<evidence type="ECO:0000313" key="8">
    <source>
        <dbReference type="EMBL" id="RNB85839.1"/>
    </source>
</evidence>
<feature type="transmembrane region" description="Helical" evidence="7">
    <location>
        <begin position="140"/>
        <end position="159"/>
    </location>
</feature>
<keyword evidence="6 7" id="KW-0472">Membrane</keyword>
<dbReference type="AlphaFoldDB" id="A0A3M8DE33"/>
<evidence type="ECO:0000256" key="1">
    <source>
        <dbReference type="ARBA" id="ARBA00004651"/>
    </source>
</evidence>
<evidence type="ECO:0000256" key="5">
    <source>
        <dbReference type="ARBA" id="ARBA00022989"/>
    </source>
</evidence>
<dbReference type="GO" id="GO:0005886">
    <property type="term" value="C:plasma membrane"/>
    <property type="evidence" value="ECO:0007669"/>
    <property type="project" value="UniProtKB-SubCell"/>
</dbReference>
<evidence type="ECO:0000256" key="2">
    <source>
        <dbReference type="ARBA" id="ARBA00005262"/>
    </source>
</evidence>
<evidence type="ECO:0000313" key="9">
    <source>
        <dbReference type="Proteomes" id="UP000271031"/>
    </source>
</evidence>
<comment type="similarity">
    <text evidence="2">Belongs to the chromate ion transporter (CHR) (TC 2.A.51) family.</text>
</comment>
<gene>
    <name evidence="8" type="ORF">EDM56_17725</name>
</gene>
<evidence type="ECO:0000256" key="3">
    <source>
        <dbReference type="ARBA" id="ARBA00022475"/>
    </source>
</evidence>
<proteinExistence type="inferred from homology"/>